<dbReference type="PANTHER" id="PTHR22930">
    <property type="match status" value="1"/>
</dbReference>
<evidence type="ECO:0000313" key="3">
    <source>
        <dbReference type="Proteomes" id="UP000607653"/>
    </source>
</evidence>
<protein>
    <recommendedName>
        <fullName evidence="4">Nuclease HARBI1</fullName>
    </recommendedName>
</protein>
<sequence>MSNHQKMDPRALAGFVSSVISQALLSILLFPSATTTNAFSLSHSPSSASSSATLFSLILHLLSSSHILTSITLLPPSSRKRKRPEHPSGSSSSELEEHDHAEGGSDDDVNVADRDHSMSKPAPLPHPDSFKLYFRMTSDTFKWLSGLLEPLLECRDPVNSPLNLSSDIRLGIGLFRLATGSSYADTARRFGVSEFTSKFCTKQLCRVLCTNFRFWVAFPSPVELNPVSTAFEAIAGLPNCYGVIDCTRFKIIRKDGDNSQEESVAAQIVVDSSSRILSVIAGYRGDKGDSRILKSSSLYKDVEAHHLMRLPALRTIDSLKNWGVLGRPIEDDFKTAVAFIGACSILHNALLIREDYSALSDRNGDYSVHDHSSQYYGDASLEDNLVERRASVIRIALAARAKEVHEYNAAAC</sequence>
<keyword evidence="3" id="KW-1185">Reference proteome</keyword>
<feature type="region of interest" description="Disordered" evidence="1">
    <location>
        <begin position="76"/>
        <end position="123"/>
    </location>
</feature>
<dbReference type="InterPro" id="IPR045249">
    <property type="entry name" value="HARBI1-like"/>
</dbReference>
<evidence type="ECO:0000313" key="2">
    <source>
        <dbReference type="EMBL" id="DAD21508.1"/>
    </source>
</evidence>
<reference evidence="2 3" key="1">
    <citation type="journal article" date="2020" name="Mol. Biol. Evol.">
        <title>Distinct Expression and Methylation Patterns for Genes with Different Fates following a Single Whole-Genome Duplication in Flowering Plants.</title>
        <authorList>
            <person name="Shi T."/>
            <person name="Rahmani R.S."/>
            <person name="Gugger P.F."/>
            <person name="Wang M."/>
            <person name="Li H."/>
            <person name="Zhang Y."/>
            <person name="Li Z."/>
            <person name="Wang Q."/>
            <person name="Van de Peer Y."/>
            <person name="Marchal K."/>
            <person name="Chen J."/>
        </authorList>
    </citation>
    <scope>NUCLEOTIDE SEQUENCE [LARGE SCALE GENOMIC DNA]</scope>
    <source>
        <tissue evidence="2">Leaf</tissue>
    </source>
</reference>
<comment type="caution">
    <text evidence="2">The sequence shown here is derived from an EMBL/GenBank/DDBJ whole genome shotgun (WGS) entry which is preliminary data.</text>
</comment>
<organism evidence="2 3">
    <name type="scientific">Nelumbo nucifera</name>
    <name type="common">Sacred lotus</name>
    <dbReference type="NCBI Taxonomy" id="4432"/>
    <lineage>
        <taxon>Eukaryota</taxon>
        <taxon>Viridiplantae</taxon>
        <taxon>Streptophyta</taxon>
        <taxon>Embryophyta</taxon>
        <taxon>Tracheophyta</taxon>
        <taxon>Spermatophyta</taxon>
        <taxon>Magnoliopsida</taxon>
        <taxon>Proteales</taxon>
        <taxon>Nelumbonaceae</taxon>
        <taxon>Nelumbo</taxon>
    </lineage>
</organism>
<dbReference type="AlphaFoldDB" id="A0A822XVQ2"/>
<dbReference type="EMBL" id="DUZY01000001">
    <property type="protein sequence ID" value="DAD21508.1"/>
    <property type="molecule type" value="Genomic_DNA"/>
</dbReference>
<dbReference type="Proteomes" id="UP000607653">
    <property type="component" value="Unassembled WGS sequence"/>
</dbReference>
<evidence type="ECO:0000256" key="1">
    <source>
        <dbReference type="SAM" id="MobiDB-lite"/>
    </source>
</evidence>
<proteinExistence type="predicted"/>
<accession>A0A822XVQ2</accession>
<gene>
    <name evidence="2" type="ORF">HUJ06_022971</name>
</gene>
<dbReference type="PANTHER" id="PTHR22930:SF190">
    <property type="entry name" value="OS06G0164500 PROTEIN"/>
    <property type="match status" value="1"/>
</dbReference>
<evidence type="ECO:0008006" key="4">
    <source>
        <dbReference type="Google" id="ProtNLM"/>
    </source>
</evidence>
<name>A0A822XVQ2_NELNU</name>